<sequence length="497" mass="55982">MAQLPNEIYRQILSPLDLGTIRACRLAGRAINQAATELVFRRVTLQFELLPTQNARSGPNFVKIATAAHLRPLVREVTIVTTVTSAAHEYARTVCETSDVPMPQMAPSFLYALPFLKAFTGLKSVEVVFTATHHPLAGLVLGTCLRCIAGEWDTSRQVGLQTELLQILPRQAESFITEWPSLVTASQTDPMEVTALKITDLPVSMRLAVSEMLLSCKSLKQLHLQLAYSKFETAFHNLPRQLGDRFDYIENLPKTWLLPDIANHLRVLSLSYEEYWGWAPKMDFRTVNPGVGLPNLRVLSLGCYVFSYKWQVEWIASLGRQNGRGGLEELYLKDCPIMWEAKVHSSLDESVTELPTPNGGVIGISNEGYPTDQSLQLPDDLSDLIEVSFPLRWSYVFDRWAKTMPSSLVSFAMGTEPFGEGLHEEWQGLPVNTPGLLQYVHFNIGLDPEPWIEQDDRRRMIMEDDGFNKYSAARQSDYDSYDNFREAIRSSAATDMA</sequence>
<keyword evidence="3" id="KW-1185">Reference proteome</keyword>
<dbReference type="PANTHER" id="PTHR42057">
    <property type="entry name" value="F-BOX DOMAIN PROTEIN (AFU_ORTHOLOGUE AFUA_4G00200)"/>
    <property type="match status" value="1"/>
</dbReference>
<proteinExistence type="predicted"/>
<reference evidence="2 3" key="1">
    <citation type="submission" date="2023-01" db="EMBL/GenBank/DDBJ databases">
        <title>Analysis of 21 Apiospora genomes using comparative genomics revels a genus with tremendous synthesis potential of carbohydrate active enzymes and secondary metabolites.</title>
        <authorList>
            <person name="Sorensen T."/>
        </authorList>
    </citation>
    <scope>NUCLEOTIDE SEQUENCE [LARGE SCALE GENOMIC DNA]</scope>
    <source>
        <strain evidence="2 3">CBS 83171</strain>
    </source>
</reference>
<feature type="domain" description="F-box" evidence="1">
    <location>
        <begin position="1"/>
        <end position="43"/>
    </location>
</feature>
<dbReference type="EMBL" id="JAQQWM010000007">
    <property type="protein sequence ID" value="KAK8057423.1"/>
    <property type="molecule type" value="Genomic_DNA"/>
</dbReference>
<accession>A0ABR1UHN2</accession>
<evidence type="ECO:0000259" key="1">
    <source>
        <dbReference type="PROSITE" id="PS50181"/>
    </source>
</evidence>
<dbReference type="Proteomes" id="UP001446871">
    <property type="component" value="Unassembled WGS sequence"/>
</dbReference>
<evidence type="ECO:0000313" key="3">
    <source>
        <dbReference type="Proteomes" id="UP001446871"/>
    </source>
</evidence>
<dbReference type="InterPro" id="IPR001810">
    <property type="entry name" value="F-box_dom"/>
</dbReference>
<gene>
    <name evidence="2" type="ORF">PG996_011360</name>
</gene>
<protein>
    <recommendedName>
        <fullName evidence="1">F-box domain-containing protein</fullName>
    </recommendedName>
</protein>
<comment type="caution">
    <text evidence="2">The sequence shown here is derived from an EMBL/GenBank/DDBJ whole genome shotgun (WGS) entry which is preliminary data.</text>
</comment>
<dbReference type="PANTHER" id="PTHR42057:SF2">
    <property type="entry name" value="F-BOX DOMAIN PROTEIN (AFU_ORTHOLOGUE AFUA_4G00200)-RELATED"/>
    <property type="match status" value="1"/>
</dbReference>
<evidence type="ECO:0000313" key="2">
    <source>
        <dbReference type="EMBL" id="KAK8057423.1"/>
    </source>
</evidence>
<name>A0ABR1UHN2_9PEZI</name>
<organism evidence="2 3">
    <name type="scientific">Apiospora saccharicola</name>
    <dbReference type="NCBI Taxonomy" id="335842"/>
    <lineage>
        <taxon>Eukaryota</taxon>
        <taxon>Fungi</taxon>
        <taxon>Dikarya</taxon>
        <taxon>Ascomycota</taxon>
        <taxon>Pezizomycotina</taxon>
        <taxon>Sordariomycetes</taxon>
        <taxon>Xylariomycetidae</taxon>
        <taxon>Amphisphaeriales</taxon>
        <taxon>Apiosporaceae</taxon>
        <taxon>Apiospora</taxon>
    </lineage>
</organism>
<dbReference type="PROSITE" id="PS50181">
    <property type="entry name" value="FBOX"/>
    <property type="match status" value="1"/>
</dbReference>